<dbReference type="Gene3D" id="3.20.20.450">
    <property type="entry name" value="EAL domain"/>
    <property type="match status" value="1"/>
</dbReference>
<dbReference type="InterPro" id="IPR000160">
    <property type="entry name" value="GGDEF_dom"/>
</dbReference>
<sequence length="826" mass="92620">MQLKPKIALWLLPLLLIQAVVLIGTSYQLYQDYVKNQIKVQTKDSLLQVKSTLQAKLQMIEADSKVLASNVVLNRYLMTAENTRVHVMYKALAGEFESFMSVDPEYQEISLLMPNGYEEMALLTDDARNQADDERDTAYFRAIKTSDTNFNVGIMIDPDTKRWMLVALRKLVQHNPVEKTRNSRGEFKGYLVIKSNLDFLNPIVDNSSLFSEGFSLLHHDNGTRVLEQGDTRLSAEGLTILSAQEKATEAEQIIYQESLMLDARPYLVGQVALMDNLYFSIGWPTAKLHQLLWDLGSSAIKHTAVVMLFSMLLLFWLLNRMLISPILKLDWAARQLEQGDNDWHFYSRSNDELTGLANTVKDMGQTLIRQKRDLHEIAYLDNLTRLPNRRRLLEELDLHYANSNGGPPAIALLFLDLDEFKHINDTMGHETGDAMLQAVARRLAQTLRCADIVSPLGPDEKTAHPQLARMGGDEFTILLRNIRDRTGAEAVARRILDALDAPLAVDGRELRIGASIGIALAAEVGESVSELLMSADLAMYDAKREGKNTYRFFCRSSAITSLKNLEIKDDLRRALNHNELQLAYQPQICARSGRLVGCEALLRWHHPDKGWIPPDVFIPVAEQSGLILPLGRWVILEACHQIKAWQNAGNAVPRVSVNVSFVQLLREDMHTLLHDCLTGLDLAPDCLAVEVTESSIMRGEEAISQLRKIRKSGIRVALDDFGTGYSSLSALKGLPIDELKIDKSFVTDLNQGTDGKAIMSAVIAMARQLNLEVVAEGVETDTELAYLRQKGADIIQGYYFSKPLLHGEFSAYLNQHSASRLQIVEG</sequence>
<feature type="domain" description="EAL" evidence="1">
    <location>
        <begin position="564"/>
        <end position="817"/>
    </location>
</feature>
<evidence type="ECO:0000259" key="1">
    <source>
        <dbReference type="PROSITE" id="PS50883"/>
    </source>
</evidence>
<protein>
    <recommendedName>
        <fullName evidence="6">GGDEF domain-containing protein</fullName>
    </recommendedName>
</protein>
<accession>A0ABP7D1P7</accession>
<reference evidence="5" key="1">
    <citation type="journal article" date="2019" name="Int. J. Syst. Evol. Microbiol.">
        <title>The Global Catalogue of Microorganisms (GCM) 10K type strain sequencing project: providing services to taxonomists for standard genome sequencing and annotation.</title>
        <authorList>
            <consortium name="The Broad Institute Genomics Platform"/>
            <consortium name="The Broad Institute Genome Sequencing Center for Infectious Disease"/>
            <person name="Wu L."/>
            <person name="Ma J."/>
        </authorList>
    </citation>
    <scope>NUCLEOTIDE SEQUENCE [LARGE SCALE GENOMIC DNA]</scope>
    <source>
        <strain evidence="5">JCM 17329</strain>
    </source>
</reference>
<evidence type="ECO:0000259" key="3">
    <source>
        <dbReference type="PROSITE" id="PS50887"/>
    </source>
</evidence>
<dbReference type="CDD" id="cd01949">
    <property type="entry name" value="GGDEF"/>
    <property type="match status" value="1"/>
</dbReference>
<dbReference type="CDD" id="cd01948">
    <property type="entry name" value="EAL"/>
    <property type="match status" value="1"/>
</dbReference>
<dbReference type="SMART" id="SM00052">
    <property type="entry name" value="EAL"/>
    <property type="match status" value="1"/>
</dbReference>
<evidence type="ECO:0008006" key="6">
    <source>
        <dbReference type="Google" id="ProtNLM"/>
    </source>
</evidence>
<dbReference type="InterPro" id="IPR029151">
    <property type="entry name" value="Sensor-like_sf"/>
</dbReference>
<dbReference type="PROSITE" id="PS50883">
    <property type="entry name" value="EAL"/>
    <property type="match status" value="1"/>
</dbReference>
<dbReference type="Proteomes" id="UP001501479">
    <property type="component" value="Unassembled WGS sequence"/>
</dbReference>
<dbReference type="PROSITE" id="PS50885">
    <property type="entry name" value="HAMP"/>
    <property type="match status" value="1"/>
</dbReference>
<feature type="domain" description="GGDEF" evidence="3">
    <location>
        <begin position="408"/>
        <end position="555"/>
    </location>
</feature>
<dbReference type="SUPFAM" id="SSF55073">
    <property type="entry name" value="Nucleotide cyclase"/>
    <property type="match status" value="1"/>
</dbReference>
<dbReference type="PANTHER" id="PTHR44757:SF2">
    <property type="entry name" value="BIOFILM ARCHITECTURE MAINTENANCE PROTEIN MBAA"/>
    <property type="match status" value="1"/>
</dbReference>
<feature type="domain" description="HAMP" evidence="2">
    <location>
        <begin position="320"/>
        <end position="372"/>
    </location>
</feature>
<dbReference type="Pfam" id="PF00990">
    <property type="entry name" value="GGDEF"/>
    <property type="match status" value="1"/>
</dbReference>
<dbReference type="Gene3D" id="3.30.70.270">
    <property type="match status" value="1"/>
</dbReference>
<dbReference type="InterPro" id="IPR035919">
    <property type="entry name" value="EAL_sf"/>
</dbReference>
<dbReference type="InterPro" id="IPR052155">
    <property type="entry name" value="Biofilm_reg_signaling"/>
</dbReference>
<proteinExistence type="predicted"/>
<dbReference type="InterPro" id="IPR043128">
    <property type="entry name" value="Rev_trsase/Diguanyl_cyclase"/>
</dbReference>
<evidence type="ECO:0000313" key="4">
    <source>
        <dbReference type="EMBL" id="GAA3698077.1"/>
    </source>
</evidence>
<dbReference type="InterPro" id="IPR029787">
    <property type="entry name" value="Nucleotide_cyclase"/>
</dbReference>
<dbReference type="SUPFAM" id="SSF103190">
    <property type="entry name" value="Sensory domain-like"/>
    <property type="match status" value="1"/>
</dbReference>
<dbReference type="SUPFAM" id="SSF158472">
    <property type="entry name" value="HAMP domain-like"/>
    <property type="match status" value="1"/>
</dbReference>
<evidence type="ECO:0000313" key="5">
    <source>
        <dbReference type="Proteomes" id="UP001501479"/>
    </source>
</evidence>
<dbReference type="PROSITE" id="PS50887">
    <property type="entry name" value="GGDEF"/>
    <property type="match status" value="1"/>
</dbReference>
<dbReference type="InterPro" id="IPR003660">
    <property type="entry name" value="HAMP_dom"/>
</dbReference>
<dbReference type="Pfam" id="PF00563">
    <property type="entry name" value="EAL"/>
    <property type="match status" value="1"/>
</dbReference>
<dbReference type="SMART" id="SM00267">
    <property type="entry name" value="GGDEF"/>
    <property type="match status" value="1"/>
</dbReference>
<evidence type="ECO:0000259" key="2">
    <source>
        <dbReference type="PROSITE" id="PS50885"/>
    </source>
</evidence>
<dbReference type="Gene3D" id="6.10.340.10">
    <property type="match status" value="1"/>
</dbReference>
<dbReference type="PANTHER" id="PTHR44757">
    <property type="entry name" value="DIGUANYLATE CYCLASE DGCP"/>
    <property type="match status" value="1"/>
</dbReference>
<dbReference type="SUPFAM" id="SSF141868">
    <property type="entry name" value="EAL domain-like"/>
    <property type="match status" value="1"/>
</dbReference>
<organism evidence="4 5">
    <name type="scientific">Oceanisphaera sediminis</name>
    <dbReference type="NCBI Taxonomy" id="981381"/>
    <lineage>
        <taxon>Bacteria</taxon>
        <taxon>Pseudomonadati</taxon>
        <taxon>Pseudomonadota</taxon>
        <taxon>Gammaproteobacteria</taxon>
        <taxon>Aeromonadales</taxon>
        <taxon>Aeromonadaceae</taxon>
        <taxon>Oceanisphaera</taxon>
    </lineage>
</organism>
<dbReference type="RefSeq" id="WP_344961252.1">
    <property type="nucleotide sequence ID" value="NZ_BAABDS010000001.1"/>
</dbReference>
<dbReference type="EMBL" id="BAABDS010000001">
    <property type="protein sequence ID" value="GAA3698077.1"/>
    <property type="molecule type" value="Genomic_DNA"/>
</dbReference>
<dbReference type="CDD" id="cd18773">
    <property type="entry name" value="PDC1_HK_sensor"/>
    <property type="match status" value="1"/>
</dbReference>
<dbReference type="InterPro" id="IPR001633">
    <property type="entry name" value="EAL_dom"/>
</dbReference>
<dbReference type="NCBIfam" id="TIGR00254">
    <property type="entry name" value="GGDEF"/>
    <property type="match status" value="1"/>
</dbReference>
<name>A0ABP7D1P7_9GAMM</name>
<gene>
    <name evidence="4" type="ORF">GCM10022421_00410</name>
</gene>
<keyword evidence="5" id="KW-1185">Reference proteome</keyword>
<comment type="caution">
    <text evidence="4">The sequence shown here is derived from an EMBL/GenBank/DDBJ whole genome shotgun (WGS) entry which is preliminary data.</text>
</comment>